<dbReference type="PANTHER" id="PTHR30319:SF1">
    <property type="entry name" value="TRANSCRIPTIONAL REPRESSOR PAAX"/>
    <property type="match status" value="1"/>
</dbReference>
<dbReference type="Gene3D" id="3.30.70.2650">
    <property type="match status" value="1"/>
</dbReference>
<dbReference type="Gene3D" id="1.10.10.10">
    <property type="entry name" value="Winged helix-like DNA-binding domain superfamily/Winged helix DNA-binding domain"/>
    <property type="match status" value="1"/>
</dbReference>
<dbReference type="InterPro" id="IPR048846">
    <property type="entry name" value="PaaX-like_central"/>
</dbReference>
<feature type="domain" description="Transcriptional repressor PaaX-like N-terminal" evidence="1">
    <location>
        <begin position="17"/>
        <end position="85"/>
    </location>
</feature>
<reference evidence="4" key="1">
    <citation type="submission" date="2020-05" db="EMBL/GenBank/DDBJ databases">
        <authorList>
            <person name="Chiriac C."/>
            <person name="Salcher M."/>
            <person name="Ghai R."/>
            <person name="Kavagutti S V."/>
        </authorList>
    </citation>
    <scope>NUCLEOTIDE SEQUENCE</scope>
</reference>
<proteinExistence type="predicted"/>
<dbReference type="InterPro" id="IPR011965">
    <property type="entry name" value="PaaX_trns_reg"/>
</dbReference>
<dbReference type="Pfam" id="PF08223">
    <property type="entry name" value="PaaX_C"/>
    <property type="match status" value="1"/>
</dbReference>
<sequence length="283" mass="31506">MAAADSDEIEPTARTARPQSLIITTYGAYSRSIGGWFSVSALLTLLGEVGIDDPSVRSALSRFKRRGVLTGERREGVAGYALGESARRTFDIGDSRVLERRFPPPNKGWVLAAFSIPESARDVRYRLRSRLARVGFAQVGGGLWIAPRQLESDVKYVVELLDIRAHVDLFIAEHSAFRATQEAVSQWWDLDAIALAYEEFTAEYAPLAASWARTRVSPDPVKAFADYTRALTAWRPLPYVDPGLPREYLPKAWAGDKATETFFALHDRLARPAMQFVEEVASI</sequence>
<evidence type="ECO:0000259" key="2">
    <source>
        <dbReference type="Pfam" id="PF08223"/>
    </source>
</evidence>
<evidence type="ECO:0000259" key="3">
    <source>
        <dbReference type="Pfam" id="PF20803"/>
    </source>
</evidence>
<organism evidence="4">
    <name type="scientific">freshwater metagenome</name>
    <dbReference type="NCBI Taxonomy" id="449393"/>
    <lineage>
        <taxon>unclassified sequences</taxon>
        <taxon>metagenomes</taxon>
        <taxon>ecological metagenomes</taxon>
    </lineage>
</organism>
<dbReference type="PIRSF" id="PIRSF020623">
    <property type="entry name" value="PaaX"/>
    <property type="match status" value="1"/>
</dbReference>
<dbReference type="AlphaFoldDB" id="A0A6J6TQI5"/>
<gene>
    <name evidence="4" type="ORF">UFOPK2786_01223</name>
</gene>
<dbReference type="Pfam" id="PF20803">
    <property type="entry name" value="PaaX_M"/>
    <property type="match status" value="1"/>
</dbReference>
<dbReference type="Pfam" id="PF07848">
    <property type="entry name" value="PaaX"/>
    <property type="match status" value="1"/>
</dbReference>
<protein>
    <submittedName>
        <fullName evidence="4">Unannotated protein</fullName>
    </submittedName>
</protein>
<evidence type="ECO:0000313" key="4">
    <source>
        <dbReference type="EMBL" id="CAB4749731.1"/>
    </source>
</evidence>
<accession>A0A6J6TQI5</accession>
<feature type="domain" description="Transcriptional repressor PaaX-like C-terminal" evidence="2">
    <location>
        <begin position="188"/>
        <end position="278"/>
    </location>
</feature>
<dbReference type="PANTHER" id="PTHR30319">
    <property type="entry name" value="PHENYLACETIC ACID REGULATOR-RELATED TRANSCRIPTIONAL REPRESSOR"/>
    <property type="match status" value="1"/>
</dbReference>
<dbReference type="EMBL" id="CAEZYW010000196">
    <property type="protein sequence ID" value="CAB4749731.1"/>
    <property type="molecule type" value="Genomic_DNA"/>
</dbReference>
<dbReference type="GO" id="GO:0006351">
    <property type="term" value="P:DNA-templated transcription"/>
    <property type="evidence" value="ECO:0007669"/>
    <property type="project" value="InterPro"/>
</dbReference>
<dbReference type="InterPro" id="IPR012906">
    <property type="entry name" value="PaaX-like_N"/>
</dbReference>
<name>A0A6J6TQI5_9ZZZZ</name>
<feature type="domain" description="Transcriptional repressor PaaX-like central Cas2-like" evidence="3">
    <location>
        <begin position="106"/>
        <end position="184"/>
    </location>
</feature>
<dbReference type="InterPro" id="IPR036388">
    <property type="entry name" value="WH-like_DNA-bd_sf"/>
</dbReference>
<dbReference type="InterPro" id="IPR013225">
    <property type="entry name" value="PaaX_C"/>
</dbReference>
<evidence type="ECO:0000259" key="1">
    <source>
        <dbReference type="Pfam" id="PF07848"/>
    </source>
</evidence>